<feature type="signal peptide" evidence="1">
    <location>
        <begin position="1"/>
        <end position="17"/>
    </location>
</feature>
<dbReference type="AlphaFoldDB" id="A0A9N9NSB9"/>
<dbReference type="Proteomes" id="UP000789405">
    <property type="component" value="Unassembled WGS sequence"/>
</dbReference>
<comment type="caution">
    <text evidence="2">The sequence shown here is derived from an EMBL/GenBank/DDBJ whole genome shotgun (WGS) entry which is preliminary data.</text>
</comment>
<evidence type="ECO:0000256" key="1">
    <source>
        <dbReference type="SAM" id="SignalP"/>
    </source>
</evidence>
<organism evidence="2 3">
    <name type="scientific">Dentiscutata erythropus</name>
    <dbReference type="NCBI Taxonomy" id="1348616"/>
    <lineage>
        <taxon>Eukaryota</taxon>
        <taxon>Fungi</taxon>
        <taxon>Fungi incertae sedis</taxon>
        <taxon>Mucoromycota</taxon>
        <taxon>Glomeromycotina</taxon>
        <taxon>Glomeromycetes</taxon>
        <taxon>Diversisporales</taxon>
        <taxon>Gigasporaceae</taxon>
        <taxon>Dentiscutata</taxon>
    </lineage>
</organism>
<reference evidence="2" key="1">
    <citation type="submission" date="2021-06" db="EMBL/GenBank/DDBJ databases">
        <authorList>
            <person name="Kallberg Y."/>
            <person name="Tangrot J."/>
            <person name="Rosling A."/>
        </authorList>
    </citation>
    <scope>NUCLEOTIDE SEQUENCE</scope>
    <source>
        <strain evidence="2">MA453B</strain>
    </source>
</reference>
<name>A0A9N9NSB9_9GLOM</name>
<evidence type="ECO:0000313" key="3">
    <source>
        <dbReference type="Proteomes" id="UP000789405"/>
    </source>
</evidence>
<keyword evidence="1" id="KW-0732">Signal</keyword>
<evidence type="ECO:0000313" key="2">
    <source>
        <dbReference type="EMBL" id="CAG8766287.1"/>
    </source>
</evidence>
<dbReference type="EMBL" id="CAJVPY010018287">
    <property type="protein sequence ID" value="CAG8766287.1"/>
    <property type="molecule type" value="Genomic_DNA"/>
</dbReference>
<accession>A0A9N9NSB9</accession>
<sequence length="129" mass="14161">NLFFAFILLIALFVTNAIPLEKSSTDFSNLCIIEGHFVGAISASVSPDPVISEQSVNFKVSRTLNYSVTDKELIYIGFFNALGSLIEDYNNSTAPRTEAGCLFNANPTFEAPANLPNQYYIRVLVAKSK</sequence>
<protein>
    <submittedName>
        <fullName evidence="2">12067_t:CDS:1</fullName>
    </submittedName>
</protein>
<keyword evidence="3" id="KW-1185">Reference proteome</keyword>
<feature type="non-terminal residue" evidence="2">
    <location>
        <position position="1"/>
    </location>
</feature>
<proteinExistence type="predicted"/>
<feature type="chain" id="PRO_5040123368" evidence="1">
    <location>
        <begin position="18"/>
        <end position="129"/>
    </location>
</feature>
<gene>
    <name evidence="2" type="ORF">DERYTH_LOCUS18269</name>
</gene>